<dbReference type="NCBIfam" id="NF009589">
    <property type="entry name" value="PRK13030.1"/>
    <property type="match status" value="1"/>
</dbReference>
<dbReference type="Pfam" id="PF20169">
    <property type="entry name" value="DUF6537"/>
    <property type="match status" value="1"/>
</dbReference>
<dbReference type="EMBL" id="JBHLWQ010000031">
    <property type="protein sequence ID" value="MFC0199327.1"/>
    <property type="molecule type" value="Genomic_DNA"/>
</dbReference>
<evidence type="ECO:0000313" key="4">
    <source>
        <dbReference type="Proteomes" id="UP001589795"/>
    </source>
</evidence>
<accession>A0ABV6CG18</accession>
<comment type="caution">
    <text evidence="3">The sequence shown here is derived from an EMBL/GenBank/DDBJ whole genome shotgun (WGS) entry which is preliminary data.</text>
</comment>
<dbReference type="SUPFAM" id="SSF53323">
    <property type="entry name" value="Pyruvate-ferredoxin oxidoreductase, PFOR, domain III"/>
    <property type="match status" value="1"/>
</dbReference>
<dbReference type="RefSeq" id="WP_265506356.1">
    <property type="nucleotide sequence ID" value="NZ_JAOTBE010000011.1"/>
</dbReference>
<proteinExistence type="predicted"/>
<dbReference type="InterPro" id="IPR029061">
    <property type="entry name" value="THDP-binding"/>
</dbReference>
<sequence>MSQQEFTLADRFDLSKRHVLLNGTQALVRLMLMQSARDKHAGLDTAGLVTGYRGSPLGGVDLQMMREGKRLSEAGVIFQPGLNEDLAATAIWGSQQAELRGEGRHDGVFALWYGKGPGVDRTGDVMRHANMAGSSRHGGVVMAMGDDHTGESSTVLHQSDWAMIDAYIPVLSPAGVQEILDYGLYGFALSRYAGVWTGLKTMKDTVEATAVVDGDPHRLQFVQPQQFNMPDGGLNIRLGDTPVAQEARMIDHKRWAAEAFSRANRIDHRVWGRPGARIGFVAAGKNWLDLVHALSLLGIDEAEAERLGLTTYKVGQTWPMDMKSIQEWSEDLELIVCVEEKRKLIEVQLKEAIFDKRRGRRVHGWKHDLTGEELFPTRYALDPVMIAQKIGDILIEEGRGTEHVRAGLARLNEVRRNDNAPEIATRTPWFCSGCPHNSSTRLPEGSRAYAGIGCHYMVQWMGRETEGFTHMGGEGANWIGEAPFSKRDHVFQNLGDGTYNHSGILAIRAALAAGTNITYKILYNDAVAMTGGQPNEGGLTAPQIARELQAMGVAPLVVVYDEKEDVDRGQFPAGLRFEERAEMIAVQRELETAQGVSAILYIQTCAAEKRRRRKKGQFPDPDRRIWINPEVCEGCGDCSVQSNCVSVVPLDTELGRKRQIDQSSCNKDYSCVKGFCPSFVSVKGGKLRKPKAEAFDLPNLPAPALPVIDGTHNVVITGVGGTGVVTIGAVLAQAAHMDGKGAGMMEMAGLAQKGGAVHIHLRLANRPEDISAIRVAVGEADCVIGGDLVVTAGAKTVGLMTQGRTGAVVNDHEIITGDFTRFRDFQVPSDRLRMSLQARLQDRVAFFDANDLALRMLGDSIYSNMLVLGACWQQGLIPLTEQAIMEAIRLNGAKVAQNQRAFQIGRWAMAFPDQVRKPAEVAPMPVDPVDYRAKRLVDYQGRRLSRRFRQLVDRAPEPMREAVARSYYKLLAYKDEYEVARLHLTTAQQVAEQWEGDVQLSLHLAPPMLNGTDSNGRPRKREFGAWMLRAFRVLAAMKGLRGTPLDPFGHSAERKRERAMIREFEADMEEVFASVTDHTMPVALELAALPLSVRGYGPVKEQAAARAAERRAELLAQFRSGHAPIREAAE</sequence>
<dbReference type="Gene3D" id="3.40.920.10">
    <property type="entry name" value="Pyruvate-ferredoxin oxidoreductase, PFOR, domain III"/>
    <property type="match status" value="1"/>
</dbReference>
<dbReference type="PANTHER" id="PTHR48084:SF3">
    <property type="entry name" value="SUBUNIT OF PYRUVATE:FLAVODOXIN OXIDOREDUCTASE"/>
    <property type="match status" value="1"/>
</dbReference>
<protein>
    <submittedName>
        <fullName evidence="3">Indolepyruvate ferredoxin oxidoreductase family protein</fullName>
    </submittedName>
</protein>
<dbReference type="InterPro" id="IPR017896">
    <property type="entry name" value="4Fe4S_Fe-S-bd"/>
</dbReference>
<dbReference type="Gene3D" id="3.40.50.970">
    <property type="match status" value="1"/>
</dbReference>
<organism evidence="3 4">
    <name type="scientific">Paracoccus rhizosphaerae</name>
    <dbReference type="NCBI Taxonomy" id="1133347"/>
    <lineage>
        <taxon>Bacteria</taxon>
        <taxon>Pseudomonadati</taxon>
        <taxon>Pseudomonadota</taxon>
        <taxon>Alphaproteobacteria</taxon>
        <taxon>Rhodobacterales</taxon>
        <taxon>Paracoccaceae</taxon>
        <taxon>Paracoccus</taxon>
    </lineage>
</organism>
<dbReference type="InterPro" id="IPR009014">
    <property type="entry name" value="Transketo_C/PFOR_II"/>
</dbReference>
<dbReference type="PANTHER" id="PTHR48084">
    <property type="entry name" value="2-OXOGLUTARATE OXIDOREDUCTASE SUBUNIT KORB-RELATED"/>
    <property type="match status" value="1"/>
</dbReference>
<dbReference type="SUPFAM" id="SSF52518">
    <property type="entry name" value="Thiamin diphosphate-binding fold (THDP-binding)"/>
    <property type="match status" value="2"/>
</dbReference>
<keyword evidence="4" id="KW-1185">Reference proteome</keyword>
<reference evidence="3 4" key="1">
    <citation type="submission" date="2024-09" db="EMBL/GenBank/DDBJ databases">
        <authorList>
            <person name="Sun Q."/>
            <person name="Mori K."/>
        </authorList>
    </citation>
    <scope>NUCLEOTIDE SEQUENCE [LARGE SCALE GENOMIC DNA]</scope>
    <source>
        <strain evidence="3 4">CCM 7904</strain>
    </source>
</reference>
<name>A0ABV6CG18_9RHOB</name>
<dbReference type="InterPro" id="IPR046667">
    <property type="entry name" value="DUF6537"/>
</dbReference>
<gene>
    <name evidence="3" type="ORF">ACFFIZ_03045</name>
</gene>
<dbReference type="InterPro" id="IPR002880">
    <property type="entry name" value="Pyrv_Fd/Flavodoxin_OxRdtase_N"/>
</dbReference>
<dbReference type="CDD" id="cd07034">
    <property type="entry name" value="TPP_PYR_PFOR_IOR-alpha_like"/>
    <property type="match status" value="1"/>
</dbReference>
<dbReference type="SUPFAM" id="SSF52922">
    <property type="entry name" value="TK C-terminal domain-like"/>
    <property type="match status" value="1"/>
</dbReference>
<dbReference type="Proteomes" id="UP001589795">
    <property type="component" value="Unassembled WGS sequence"/>
</dbReference>
<dbReference type="Pfam" id="PF01558">
    <property type="entry name" value="POR"/>
    <property type="match status" value="1"/>
</dbReference>
<dbReference type="PROSITE" id="PS51379">
    <property type="entry name" value="4FE4S_FER_2"/>
    <property type="match status" value="1"/>
</dbReference>
<dbReference type="InterPro" id="IPR051457">
    <property type="entry name" value="2-oxoacid:Fd_oxidoreductase"/>
</dbReference>
<dbReference type="NCBIfam" id="NF009588">
    <property type="entry name" value="PRK13029.1"/>
    <property type="match status" value="1"/>
</dbReference>
<evidence type="ECO:0000259" key="2">
    <source>
        <dbReference type="PROSITE" id="PS51379"/>
    </source>
</evidence>
<dbReference type="InterPro" id="IPR002869">
    <property type="entry name" value="Pyrv_flavodox_OxRed_cen"/>
</dbReference>
<evidence type="ECO:0000313" key="3">
    <source>
        <dbReference type="EMBL" id="MFC0199327.1"/>
    </source>
</evidence>
<keyword evidence="1" id="KW-0560">Oxidoreductase</keyword>
<evidence type="ECO:0000256" key="1">
    <source>
        <dbReference type="ARBA" id="ARBA00023002"/>
    </source>
</evidence>
<dbReference type="InterPro" id="IPR019752">
    <property type="entry name" value="Pyrv/ketoisovalerate_OxRed_cat"/>
</dbReference>
<feature type="domain" description="4Fe-4S ferredoxin-type" evidence="2">
    <location>
        <begin position="623"/>
        <end position="653"/>
    </location>
</feature>